<dbReference type="PANTHER" id="PTHR17602:SF4">
    <property type="entry name" value="RIBOSOME BIOGENESIS REGULATORY PROTEIN HOMOLOG"/>
    <property type="match status" value="1"/>
</dbReference>
<organism evidence="7 8">
    <name type="scientific">Rubus argutus</name>
    <name type="common">Southern blackberry</name>
    <dbReference type="NCBI Taxonomy" id="59490"/>
    <lineage>
        <taxon>Eukaryota</taxon>
        <taxon>Viridiplantae</taxon>
        <taxon>Streptophyta</taxon>
        <taxon>Embryophyta</taxon>
        <taxon>Tracheophyta</taxon>
        <taxon>Spermatophyta</taxon>
        <taxon>Magnoliopsida</taxon>
        <taxon>eudicotyledons</taxon>
        <taxon>Gunneridae</taxon>
        <taxon>Pentapetalae</taxon>
        <taxon>rosids</taxon>
        <taxon>fabids</taxon>
        <taxon>Rosales</taxon>
        <taxon>Rosaceae</taxon>
        <taxon>Rosoideae</taxon>
        <taxon>Rosoideae incertae sedis</taxon>
        <taxon>Rubus</taxon>
    </lineage>
</organism>
<evidence type="ECO:0000256" key="3">
    <source>
        <dbReference type="ARBA" id="ARBA00022517"/>
    </source>
</evidence>
<evidence type="ECO:0000256" key="2">
    <source>
        <dbReference type="ARBA" id="ARBA00010077"/>
    </source>
</evidence>
<dbReference type="GO" id="GO:0042273">
    <property type="term" value="P:ribosomal large subunit biogenesis"/>
    <property type="evidence" value="ECO:0007669"/>
    <property type="project" value="TreeGrafter"/>
</dbReference>
<dbReference type="AlphaFoldDB" id="A0AAW1YIB9"/>
<feature type="compositionally biased region" description="Basic residues" evidence="6">
    <location>
        <begin position="332"/>
        <end position="343"/>
    </location>
</feature>
<feature type="region of interest" description="Disordered" evidence="6">
    <location>
        <begin position="285"/>
        <end position="354"/>
    </location>
</feature>
<name>A0AAW1YIB9_RUBAR</name>
<feature type="region of interest" description="Disordered" evidence="6">
    <location>
        <begin position="142"/>
        <end position="162"/>
    </location>
</feature>
<evidence type="ECO:0000256" key="6">
    <source>
        <dbReference type="SAM" id="MobiDB-lite"/>
    </source>
</evidence>
<dbReference type="PANTHER" id="PTHR17602">
    <property type="entry name" value="RIBOSOME BIOGENESIS REGULATORY PROTEIN"/>
    <property type="match status" value="1"/>
</dbReference>
<keyword evidence="3 5" id="KW-0690">Ribosome biogenesis</keyword>
<evidence type="ECO:0000313" key="8">
    <source>
        <dbReference type="Proteomes" id="UP001457282"/>
    </source>
</evidence>
<reference evidence="7 8" key="1">
    <citation type="journal article" date="2023" name="G3 (Bethesda)">
        <title>A chromosome-length genome assembly and annotation of blackberry (Rubus argutus, cv. 'Hillquist').</title>
        <authorList>
            <person name="Bruna T."/>
            <person name="Aryal R."/>
            <person name="Dudchenko O."/>
            <person name="Sargent D.J."/>
            <person name="Mead D."/>
            <person name="Buti M."/>
            <person name="Cavallini A."/>
            <person name="Hytonen T."/>
            <person name="Andres J."/>
            <person name="Pham M."/>
            <person name="Weisz D."/>
            <person name="Mascagni F."/>
            <person name="Usai G."/>
            <person name="Natali L."/>
            <person name="Bassil N."/>
            <person name="Fernandez G.E."/>
            <person name="Lomsadze A."/>
            <person name="Armour M."/>
            <person name="Olukolu B."/>
            <person name="Poorten T."/>
            <person name="Britton C."/>
            <person name="Davik J."/>
            <person name="Ashrafi H."/>
            <person name="Aiden E.L."/>
            <person name="Borodovsky M."/>
            <person name="Worthington M."/>
        </authorList>
    </citation>
    <scope>NUCLEOTIDE SEQUENCE [LARGE SCALE GENOMIC DNA]</scope>
    <source>
        <strain evidence="7">PI 553951</strain>
    </source>
</reference>
<sequence length="354" mass="39595">METETQFQVDLGNLMAVDLHHQFHSIPSSREELVKECIAKGTELVQAIANNLFNLPSTEDIEGPLVKLPPPTTRLPREKHIPKPKPPTKWELFAKAKGIKNRKKDKIAYDESSETWKRRYGYDRANDEDNVPIIEAKMTDVPGEDPFAKRQQDKKKRVEKQDKNRLQNLKQAAKVGALPSHVQLAATRLPITGTQAAPQKVTKDELGDVAGIAATATASGGKFDKKLPGEKPGKHKGKYRTVCFLPVIGGKGIHTQEQEQTDKILNKLISKNSHEMLNVNKAVNMYNVKKDKKRNNRPEKSSATSSQLKPRKNLQKKPYNKGSSKPFDKGSKKPFNKGSKRPFNKGSSNKGRGK</sequence>
<comment type="caution">
    <text evidence="7">The sequence shown here is derived from an EMBL/GenBank/DDBJ whole genome shotgun (WGS) entry which is preliminary data.</text>
</comment>
<dbReference type="GO" id="GO:0005730">
    <property type="term" value="C:nucleolus"/>
    <property type="evidence" value="ECO:0007669"/>
    <property type="project" value="TreeGrafter"/>
</dbReference>
<feature type="region of interest" description="Disordered" evidence="6">
    <location>
        <begin position="64"/>
        <end position="87"/>
    </location>
</feature>
<dbReference type="GO" id="GO:0030687">
    <property type="term" value="C:preribosome, large subunit precursor"/>
    <property type="evidence" value="ECO:0007669"/>
    <property type="project" value="TreeGrafter"/>
</dbReference>
<dbReference type="EMBL" id="JBEDUW010000001">
    <property type="protein sequence ID" value="KAK9947593.1"/>
    <property type="molecule type" value="Genomic_DNA"/>
</dbReference>
<protein>
    <recommendedName>
        <fullName evidence="5">Ribosome biogenesis regulatory protein</fullName>
    </recommendedName>
</protein>
<evidence type="ECO:0000256" key="5">
    <source>
        <dbReference type="RuleBase" id="RU364132"/>
    </source>
</evidence>
<feature type="compositionally biased region" description="Basic residues" evidence="6">
    <location>
        <begin position="309"/>
        <end position="319"/>
    </location>
</feature>
<keyword evidence="4 5" id="KW-0539">Nucleus</keyword>
<gene>
    <name evidence="7" type="ORF">M0R45_003209</name>
</gene>
<dbReference type="Proteomes" id="UP001457282">
    <property type="component" value="Unassembled WGS sequence"/>
</dbReference>
<comment type="subcellular location">
    <subcellularLocation>
        <location evidence="1 5">Nucleus</location>
    </subcellularLocation>
</comment>
<evidence type="ECO:0000256" key="1">
    <source>
        <dbReference type="ARBA" id="ARBA00004123"/>
    </source>
</evidence>
<comment type="function">
    <text evidence="5">Involved in ribosomal large subunit assembly.</text>
</comment>
<comment type="similarity">
    <text evidence="2 5">Belongs to the RRS1 family.</text>
</comment>
<dbReference type="Pfam" id="PF04939">
    <property type="entry name" value="RRS1"/>
    <property type="match status" value="1"/>
</dbReference>
<keyword evidence="8" id="KW-1185">Reference proteome</keyword>
<evidence type="ECO:0000313" key="7">
    <source>
        <dbReference type="EMBL" id="KAK9947593.1"/>
    </source>
</evidence>
<dbReference type="GO" id="GO:0000447">
    <property type="term" value="P:endonucleolytic cleavage in ITS1 to separate SSU-rRNA from 5.8S rRNA and LSU-rRNA from tricistronic rRNA transcript (SSU-rRNA, 5.8S rRNA, LSU-rRNA)"/>
    <property type="evidence" value="ECO:0007669"/>
    <property type="project" value="TreeGrafter"/>
</dbReference>
<dbReference type="InterPro" id="IPR007023">
    <property type="entry name" value="Ribosom_reg"/>
</dbReference>
<proteinExistence type="inferred from homology"/>
<feature type="compositionally biased region" description="Polar residues" evidence="6">
    <location>
        <begin position="345"/>
        <end position="354"/>
    </location>
</feature>
<evidence type="ECO:0000256" key="4">
    <source>
        <dbReference type="ARBA" id="ARBA00023242"/>
    </source>
</evidence>
<accession>A0AAW1YIB9</accession>